<dbReference type="AlphaFoldDB" id="A0A0A9EFD1"/>
<sequence length="138" mass="15691">MVDKTQWHVVDPGFVMVPPKLEKSAGRPRVRWIKSSGEPGKRGPYQCKRCFQFFHIEKTCRETPTELGDELPPSIAPKTWKRKGEGGTSSSKNAAPNTPKKNIRGQQPQLHLLQAKSVRIQQQEVWRLLLLLQLVQGL</sequence>
<dbReference type="EMBL" id="GBRH01200192">
    <property type="protein sequence ID" value="JAD97703.1"/>
    <property type="molecule type" value="Transcribed_RNA"/>
</dbReference>
<reference evidence="2" key="2">
    <citation type="journal article" date="2015" name="Data Brief">
        <title>Shoot transcriptome of the giant reed, Arundo donax.</title>
        <authorList>
            <person name="Barrero R.A."/>
            <person name="Guerrero F.D."/>
            <person name="Moolhuijzen P."/>
            <person name="Goolsby J.A."/>
            <person name="Tidwell J."/>
            <person name="Bellgard S.E."/>
            <person name="Bellgard M.I."/>
        </authorList>
    </citation>
    <scope>NUCLEOTIDE SEQUENCE</scope>
    <source>
        <tissue evidence="2">Shoot tissue taken approximately 20 cm above the soil surface</tissue>
    </source>
</reference>
<organism evidence="2">
    <name type="scientific">Arundo donax</name>
    <name type="common">Giant reed</name>
    <name type="synonym">Donax arundinaceus</name>
    <dbReference type="NCBI Taxonomy" id="35708"/>
    <lineage>
        <taxon>Eukaryota</taxon>
        <taxon>Viridiplantae</taxon>
        <taxon>Streptophyta</taxon>
        <taxon>Embryophyta</taxon>
        <taxon>Tracheophyta</taxon>
        <taxon>Spermatophyta</taxon>
        <taxon>Magnoliopsida</taxon>
        <taxon>Liliopsida</taxon>
        <taxon>Poales</taxon>
        <taxon>Poaceae</taxon>
        <taxon>PACMAD clade</taxon>
        <taxon>Arundinoideae</taxon>
        <taxon>Arundineae</taxon>
        <taxon>Arundo</taxon>
    </lineage>
</organism>
<feature type="region of interest" description="Disordered" evidence="1">
    <location>
        <begin position="64"/>
        <end position="108"/>
    </location>
</feature>
<accession>A0A0A9EFD1</accession>
<evidence type="ECO:0000256" key="1">
    <source>
        <dbReference type="SAM" id="MobiDB-lite"/>
    </source>
</evidence>
<protein>
    <submittedName>
        <fullName evidence="2">Uncharacterized protein</fullName>
    </submittedName>
</protein>
<proteinExistence type="predicted"/>
<evidence type="ECO:0000313" key="2">
    <source>
        <dbReference type="EMBL" id="JAD97703.1"/>
    </source>
</evidence>
<feature type="compositionally biased region" description="Polar residues" evidence="1">
    <location>
        <begin position="88"/>
        <end position="108"/>
    </location>
</feature>
<name>A0A0A9EFD1_ARUDO</name>
<reference evidence="2" key="1">
    <citation type="submission" date="2014-09" db="EMBL/GenBank/DDBJ databases">
        <authorList>
            <person name="Magalhaes I.L.F."/>
            <person name="Oliveira U."/>
            <person name="Santos F.R."/>
            <person name="Vidigal T.H.D.A."/>
            <person name="Brescovit A.D."/>
            <person name="Santos A.J."/>
        </authorList>
    </citation>
    <scope>NUCLEOTIDE SEQUENCE</scope>
    <source>
        <tissue evidence="2">Shoot tissue taken approximately 20 cm above the soil surface</tissue>
    </source>
</reference>